<evidence type="ECO:0000256" key="1">
    <source>
        <dbReference type="SAM" id="SignalP"/>
    </source>
</evidence>
<feature type="chain" id="PRO_5047340361" description="Phospholipase" evidence="1">
    <location>
        <begin position="44"/>
        <end position="244"/>
    </location>
</feature>
<reference evidence="2 3" key="1">
    <citation type="submission" date="2024-06" db="EMBL/GenBank/DDBJ databases">
        <title>The Natural Products Discovery Center: Release of the First 8490 Sequenced Strains for Exploring Actinobacteria Biosynthetic Diversity.</title>
        <authorList>
            <person name="Kalkreuter E."/>
            <person name="Kautsar S.A."/>
            <person name="Yang D."/>
            <person name="Bader C.D."/>
            <person name="Teijaro C.N."/>
            <person name="Fluegel L."/>
            <person name="Davis C.M."/>
            <person name="Simpson J.R."/>
            <person name="Lauterbach L."/>
            <person name="Steele A.D."/>
            <person name="Gui C."/>
            <person name="Meng S."/>
            <person name="Li G."/>
            <person name="Viehrig K."/>
            <person name="Ye F."/>
            <person name="Su P."/>
            <person name="Kiefer A.F."/>
            <person name="Nichols A."/>
            <person name="Cepeda A.J."/>
            <person name="Yan W."/>
            <person name="Fan B."/>
            <person name="Jiang Y."/>
            <person name="Adhikari A."/>
            <person name="Zheng C.-J."/>
            <person name="Schuster L."/>
            <person name="Cowan T.M."/>
            <person name="Smanski M.J."/>
            <person name="Chevrette M.G."/>
            <person name="De Carvalho L.P.S."/>
            <person name="Shen B."/>
        </authorList>
    </citation>
    <scope>NUCLEOTIDE SEQUENCE [LARGE SCALE GENOMIC DNA]</scope>
    <source>
        <strain evidence="2 3">NPDC019708</strain>
    </source>
</reference>
<dbReference type="Gene3D" id="1.20.90.10">
    <property type="entry name" value="Phospholipase A2 domain"/>
    <property type="match status" value="1"/>
</dbReference>
<dbReference type="RefSeq" id="WP_356959798.1">
    <property type="nucleotide sequence ID" value="NZ_JBEYBD010000035.1"/>
</dbReference>
<organism evidence="2 3">
    <name type="scientific">Nocardia rhamnosiphila</name>
    <dbReference type="NCBI Taxonomy" id="426716"/>
    <lineage>
        <taxon>Bacteria</taxon>
        <taxon>Bacillati</taxon>
        <taxon>Actinomycetota</taxon>
        <taxon>Actinomycetes</taxon>
        <taxon>Mycobacteriales</taxon>
        <taxon>Nocardiaceae</taxon>
        <taxon>Nocardia</taxon>
    </lineage>
</organism>
<dbReference type="EMBL" id="JBEYBF010000012">
    <property type="protein sequence ID" value="MEU1953829.1"/>
    <property type="molecule type" value="Genomic_DNA"/>
</dbReference>
<dbReference type="InterPro" id="IPR036444">
    <property type="entry name" value="PLipase_A2_dom_sf"/>
</dbReference>
<dbReference type="Proteomes" id="UP001550628">
    <property type="component" value="Unassembled WGS sequence"/>
</dbReference>
<keyword evidence="1" id="KW-0732">Signal</keyword>
<sequence length="244" mass="25185">MAVSNNAVRHPARLSPQTARRAATAAAGFAAAVSLLSAPAADAAGPAPRPVAAAAVRALTTPGTVAAIPADFRAVAGYAPARVDGMLVAPHGSCSSPVALPAEFDTACKAHDLGYDLLRYADRTGAPLGPWARQELDRTLAERMHAACAQRPQPLPRARCAVMAEAAEIAVDLNSMRQDYGVPVAEDFPLAGAVTAWLPRICGLLLFATAVLFLRRPVAAPLLPAAGTRRPIRPHHAVAGGSHV</sequence>
<comment type="caution">
    <text evidence="2">The sequence shown here is derived from an EMBL/GenBank/DDBJ whole genome shotgun (WGS) entry which is preliminary data.</text>
</comment>
<protein>
    <recommendedName>
        <fullName evidence="4">Phospholipase</fullName>
    </recommendedName>
</protein>
<evidence type="ECO:0008006" key="4">
    <source>
        <dbReference type="Google" id="ProtNLM"/>
    </source>
</evidence>
<dbReference type="SUPFAM" id="SSF48619">
    <property type="entry name" value="Phospholipase A2, PLA2"/>
    <property type="match status" value="1"/>
</dbReference>
<keyword evidence="3" id="KW-1185">Reference proteome</keyword>
<gene>
    <name evidence="2" type="ORF">ABZ510_18450</name>
</gene>
<accession>A0ABV2WSH7</accession>
<feature type="signal peptide" evidence="1">
    <location>
        <begin position="1"/>
        <end position="43"/>
    </location>
</feature>
<name>A0ABV2WSH7_9NOCA</name>
<evidence type="ECO:0000313" key="2">
    <source>
        <dbReference type="EMBL" id="MEU1953829.1"/>
    </source>
</evidence>
<proteinExistence type="predicted"/>
<evidence type="ECO:0000313" key="3">
    <source>
        <dbReference type="Proteomes" id="UP001550628"/>
    </source>
</evidence>